<feature type="compositionally biased region" description="Basic and acidic residues" evidence="1">
    <location>
        <begin position="451"/>
        <end position="462"/>
    </location>
</feature>
<protein>
    <submittedName>
        <fullName evidence="3 4">Uncharacterized protein LOC115215680 isoform X1</fullName>
    </submittedName>
</protein>
<dbReference type="PANTHER" id="PTHR39369">
    <property type="entry name" value="LIN-24 (TWENTY-FOUR) LIKE"/>
    <property type="match status" value="1"/>
</dbReference>
<evidence type="ECO:0000313" key="3">
    <source>
        <dbReference type="RefSeq" id="XP_029640808.2"/>
    </source>
</evidence>
<organism evidence="2 7">
    <name type="scientific">Octopus sinensis</name>
    <name type="common">East Asian common octopus</name>
    <dbReference type="NCBI Taxonomy" id="2607531"/>
    <lineage>
        <taxon>Eukaryota</taxon>
        <taxon>Metazoa</taxon>
        <taxon>Spiralia</taxon>
        <taxon>Lophotrochozoa</taxon>
        <taxon>Mollusca</taxon>
        <taxon>Cephalopoda</taxon>
        <taxon>Coleoidea</taxon>
        <taxon>Octopodiformes</taxon>
        <taxon>Octopoda</taxon>
        <taxon>Incirrata</taxon>
        <taxon>Octopodidae</taxon>
        <taxon>Octopus</taxon>
    </lineage>
</organism>
<gene>
    <name evidence="3 4 5 6 7" type="primary">LOC115215680</name>
</gene>
<dbReference type="AlphaFoldDB" id="A0A7E6F3N9"/>
<dbReference type="CDD" id="cd20237">
    <property type="entry name" value="PFM_LIN24-like"/>
    <property type="match status" value="1"/>
</dbReference>
<evidence type="ECO:0000256" key="1">
    <source>
        <dbReference type="SAM" id="MobiDB-lite"/>
    </source>
</evidence>
<evidence type="ECO:0000313" key="4">
    <source>
        <dbReference type="RefSeq" id="XP_029640809.2"/>
    </source>
</evidence>
<name>A0A7E6F3N9_9MOLL</name>
<evidence type="ECO:0000313" key="6">
    <source>
        <dbReference type="RefSeq" id="XP_036361914.1"/>
    </source>
</evidence>
<dbReference type="PANTHER" id="PTHR39369:SF6">
    <property type="entry name" value="LIN-24 (TWENTY-FOUR) LIKE"/>
    <property type="match status" value="1"/>
</dbReference>
<sequence>MKIGMLCPRRKRSDPAVDYGPVIDIQKLIQDYVWKEFTRDVCCIQGIFVRRSDFIIDIPWSFFEIYHRTVKFTPRSKLASGLREQKQVVLFSTNFRNNTQKEQSYKLKTQRHTKATTTITCQRGYMVGCCTNLYLKLQLPEKYSDCGVSAGLSGQLTVTRPPGETIEETYIWETDSDVVVEPNYLTEAKIMLTEDEMVADFEVRSTLRMPSGEAPVTIRRKKDMEIQGIVMITDLSDVFADCNVSIIEVTAGDRKITYHIEITTIGILQSIRWRNQRILLESHPIDHDAKLDSAREHMKQTQSTSLESKESVIPIETKEVCSQVVRHATRSMDANLVPHTPQEEEKSEKSEKSEISETKDMRFPNIPTIITEMAEEQPPGMLKGGEKQLSPMEKSMPPHSLSRRQSVPVALKTSELPIGPLRQTRSVETGTAARRSIESPTSLAKNCDAQTVRDGDRVVHHR</sequence>
<dbReference type="RefSeq" id="XP_036361914.1">
    <property type="nucleotide sequence ID" value="XM_036506021.1"/>
</dbReference>
<dbReference type="RefSeq" id="XP_029640809.2">
    <property type="nucleotide sequence ID" value="XM_029784949.2"/>
</dbReference>
<reference evidence="3 4" key="1">
    <citation type="submission" date="2025-08" db="UniProtKB">
        <authorList>
            <consortium name="RefSeq"/>
        </authorList>
    </citation>
    <scope>IDENTIFICATION</scope>
</reference>
<dbReference type="RefSeq" id="XP_036361915.1">
    <property type="nucleotide sequence ID" value="XM_036506022.1"/>
</dbReference>
<feature type="region of interest" description="Disordered" evidence="1">
    <location>
        <begin position="378"/>
        <end position="404"/>
    </location>
</feature>
<dbReference type="RefSeq" id="XP_036361913.1">
    <property type="nucleotide sequence ID" value="XM_036506020.1"/>
</dbReference>
<feature type="region of interest" description="Disordered" evidence="1">
    <location>
        <begin position="331"/>
        <end position="360"/>
    </location>
</feature>
<feature type="compositionally biased region" description="Basic and acidic residues" evidence="1">
    <location>
        <begin position="341"/>
        <end position="360"/>
    </location>
</feature>
<evidence type="ECO:0000313" key="2">
    <source>
        <dbReference type="Proteomes" id="UP000515154"/>
    </source>
</evidence>
<evidence type="ECO:0000313" key="5">
    <source>
        <dbReference type="RefSeq" id="XP_036361913.1"/>
    </source>
</evidence>
<dbReference type="SUPFAM" id="SSF56973">
    <property type="entry name" value="Aerolisin/ETX pore-forming domain"/>
    <property type="match status" value="1"/>
</dbReference>
<dbReference type="Gene3D" id="2.170.15.10">
    <property type="entry name" value="Proaerolysin, chain A, domain 3"/>
    <property type="match status" value="1"/>
</dbReference>
<accession>A0A7E6F3N9</accession>
<dbReference type="KEGG" id="osn:115215680"/>
<feature type="region of interest" description="Disordered" evidence="1">
    <location>
        <begin position="422"/>
        <end position="462"/>
    </location>
</feature>
<dbReference type="Proteomes" id="UP000515154">
    <property type="component" value="Linkage group LG9"/>
</dbReference>
<proteinExistence type="predicted"/>
<evidence type="ECO:0000313" key="7">
    <source>
        <dbReference type="RefSeq" id="XP_036361915.1"/>
    </source>
</evidence>
<keyword evidence="2" id="KW-1185">Reference proteome</keyword>
<dbReference type="RefSeq" id="XP_029640808.2">
    <property type="nucleotide sequence ID" value="XM_029784948.2"/>
</dbReference>